<protein>
    <submittedName>
        <fullName evidence="2">Uncharacterized protein</fullName>
    </submittedName>
</protein>
<comment type="caution">
    <text evidence="2">The sequence shown here is derived from an EMBL/GenBank/DDBJ whole genome shotgun (WGS) entry which is preliminary data.</text>
</comment>
<dbReference type="EMBL" id="JACCKA010000021">
    <property type="protein sequence ID" value="NZA25249.1"/>
    <property type="molecule type" value="Genomic_DNA"/>
</dbReference>
<proteinExistence type="predicted"/>
<gene>
    <name evidence="2" type="ORF">H0E84_02550</name>
</gene>
<feature type="non-terminal residue" evidence="2">
    <location>
        <position position="1"/>
    </location>
</feature>
<sequence length="72" mass="7447">VDGETGPAQGTARPAAKPRSGDAAPAASRKPAVESAPTQRQAPAQQGQEPSLLSRIGRGLRKLVTRAPNTRH</sequence>
<reference evidence="2 3" key="1">
    <citation type="submission" date="2020-07" db="EMBL/GenBank/DDBJ databases">
        <title>Luteimonas sp. SJ-92.</title>
        <authorList>
            <person name="Huang X.-X."/>
            <person name="Xu L."/>
            <person name="Sun J.-Q."/>
        </authorList>
    </citation>
    <scope>NUCLEOTIDE SEQUENCE [LARGE SCALE GENOMIC DNA]</scope>
    <source>
        <strain evidence="2 3">SJ-92</strain>
    </source>
</reference>
<name>A0A853J982_9GAMM</name>
<organism evidence="2 3">
    <name type="scientific">Luteimonas salinisoli</name>
    <dbReference type="NCBI Taxonomy" id="2752307"/>
    <lineage>
        <taxon>Bacteria</taxon>
        <taxon>Pseudomonadati</taxon>
        <taxon>Pseudomonadota</taxon>
        <taxon>Gammaproteobacteria</taxon>
        <taxon>Lysobacterales</taxon>
        <taxon>Lysobacteraceae</taxon>
        <taxon>Luteimonas</taxon>
    </lineage>
</organism>
<evidence type="ECO:0000313" key="3">
    <source>
        <dbReference type="Proteomes" id="UP000578091"/>
    </source>
</evidence>
<dbReference type="Proteomes" id="UP000578091">
    <property type="component" value="Unassembled WGS sequence"/>
</dbReference>
<dbReference type="AlphaFoldDB" id="A0A853J982"/>
<evidence type="ECO:0000256" key="1">
    <source>
        <dbReference type="SAM" id="MobiDB-lite"/>
    </source>
</evidence>
<feature type="compositionally biased region" description="Polar residues" evidence="1">
    <location>
        <begin position="36"/>
        <end position="51"/>
    </location>
</feature>
<feature type="compositionally biased region" description="Basic residues" evidence="1">
    <location>
        <begin position="58"/>
        <end position="72"/>
    </location>
</feature>
<accession>A0A853J982</accession>
<evidence type="ECO:0000313" key="2">
    <source>
        <dbReference type="EMBL" id="NZA25249.1"/>
    </source>
</evidence>
<feature type="region of interest" description="Disordered" evidence="1">
    <location>
        <begin position="1"/>
        <end position="72"/>
    </location>
</feature>
<keyword evidence="3" id="KW-1185">Reference proteome</keyword>